<dbReference type="PROSITE" id="PS50941">
    <property type="entry name" value="CHIT_BIND_I_2"/>
    <property type="match status" value="2"/>
</dbReference>
<gene>
    <name evidence="7" type="ORF">FCALED_LOCUS7477</name>
</gene>
<keyword evidence="8" id="KW-1185">Reference proteome</keyword>
<feature type="disulfide bond" evidence="3">
    <location>
        <begin position="124"/>
        <end position="139"/>
    </location>
</feature>
<keyword evidence="1 3" id="KW-0147">Chitin-binding</keyword>
<dbReference type="InterPro" id="IPR001002">
    <property type="entry name" value="Chitin-bd_1"/>
</dbReference>
<feature type="region of interest" description="Disordered" evidence="4">
    <location>
        <begin position="168"/>
        <end position="188"/>
    </location>
</feature>
<evidence type="ECO:0000256" key="4">
    <source>
        <dbReference type="SAM" id="MobiDB-lite"/>
    </source>
</evidence>
<dbReference type="SMART" id="SM00270">
    <property type="entry name" value="ChtBD1"/>
    <property type="match status" value="2"/>
</dbReference>
<dbReference type="EMBL" id="CAJVPQ010001990">
    <property type="protein sequence ID" value="CAG8578632.1"/>
    <property type="molecule type" value="Genomic_DNA"/>
</dbReference>
<proteinExistence type="predicted"/>
<feature type="domain" description="Chitin-binding type-1" evidence="6">
    <location>
        <begin position="121"/>
        <end position="168"/>
    </location>
</feature>
<dbReference type="InterPro" id="IPR036861">
    <property type="entry name" value="Endochitinase-like_sf"/>
</dbReference>
<name>A0A9N9G3C3_9GLOM</name>
<evidence type="ECO:0000256" key="3">
    <source>
        <dbReference type="PROSITE-ProRule" id="PRU00261"/>
    </source>
</evidence>
<feature type="domain" description="Chitin-binding type-1" evidence="6">
    <location>
        <begin position="191"/>
        <end position="235"/>
    </location>
</feature>
<feature type="disulfide bond" evidence="3">
    <location>
        <begin position="205"/>
        <end position="219"/>
    </location>
</feature>
<dbReference type="OrthoDB" id="2269410at2759"/>
<feature type="chain" id="PRO_5040428193" evidence="5">
    <location>
        <begin position="21"/>
        <end position="287"/>
    </location>
</feature>
<evidence type="ECO:0000256" key="5">
    <source>
        <dbReference type="SAM" id="SignalP"/>
    </source>
</evidence>
<evidence type="ECO:0000256" key="2">
    <source>
        <dbReference type="ARBA" id="ARBA00022729"/>
    </source>
</evidence>
<dbReference type="Pfam" id="PF10342">
    <property type="entry name" value="Kre9_KNH"/>
    <property type="match status" value="1"/>
</dbReference>
<dbReference type="Pfam" id="PF00187">
    <property type="entry name" value="Chitin_bind_1"/>
    <property type="match status" value="1"/>
</dbReference>
<dbReference type="CDD" id="cd00035">
    <property type="entry name" value="ChtBD1"/>
    <property type="match status" value="1"/>
</dbReference>
<reference evidence="7" key="1">
    <citation type="submission" date="2021-06" db="EMBL/GenBank/DDBJ databases">
        <authorList>
            <person name="Kallberg Y."/>
            <person name="Tangrot J."/>
            <person name="Rosling A."/>
        </authorList>
    </citation>
    <scope>NUCLEOTIDE SEQUENCE</scope>
    <source>
        <strain evidence="7">UK204</strain>
    </source>
</reference>
<dbReference type="SUPFAM" id="SSF57016">
    <property type="entry name" value="Plant lectins/antimicrobial peptides"/>
    <property type="match status" value="2"/>
</dbReference>
<organism evidence="7 8">
    <name type="scientific">Funneliformis caledonium</name>
    <dbReference type="NCBI Taxonomy" id="1117310"/>
    <lineage>
        <taxon>Eukaryota</taxon>
        <taxon>Fungi</taxon>
        <taxon>Fungi incertae sedis</taxon>
        <taxon>Mucoromycota</taxon>
        <taxon>Glomeromycotina</taxon>
        <taxon>Glomeromycetes</taxon>
        <taxon>Glomerales</taxon>
        <taxon>Glomeraceae</taxon>
        <taxon>Funneliformis</taxon>
    </lineage>
</organism>
<evidence type="ECO:0000313" key="8">
    <source>
        <dbReference type="Proteomes" id="UP000789570"/>
    </source>
</evidence>
<evidence type="ECO:0000259" key="6">
    <source>
        <dbReference type="PROSITE" id="PS50941"/>
    </source>
</evidence>
<protein>
    <submittedName>
        <fullName evidence="7">15098_t:CDS:1</fullName>
    </submittedName>
</protein>
<dbReference type="Proteomes" id="UP000789570">
    <property type="component" value="Unassembled WGS sequence"/>
</dbReference>
<evidence type="ECO:0000313" key="7">
    <source>
        <dbReference type="EMBL" id="CAG8578632.1"/>
    </source>
</evidence>
<comment type="caution">
    <text evidence="7">The sequence shown here is derived from an EMBL/GenBank/DDBJ whole genome shotgun (WGS) entry which is preliminary data.</text>
</comment>
<evidence type="ECO:0000256" key="1">
    <source>
        <dbReference type="ARBA" id="ARBA00022669"/>
    </source>
</evidence>
<sequence>MHSIFISSILLLCSALFASADYGVSSPPAGEIFNIGDKLEIKWTVGNIVEPSVDVKLVHGPAENLQLFRKLCTLDPKEGTCTTIIDESIPSGIDYAIIVAGKETGFSSYFTIIAKGPLPENKGCPKMGGKDCPENLPCCSASGFCGATEGHCGTGCDPKHSFNGKCQLPGTSQKEPVKEPVKEPEPPSNSINKCGDVICTAEFPCCSEFNFCGSTPDHCGNGCQAGKSFNGVCITKEDNLVKQKTSLRSSVAVKCGKEICNSLAPCCSEKNVQPSNTAGKVAKSKRA</sequence>
<dbReference type="GO" id="GO:0008061">
    <property type="term" value="F:chitin binding"/>
    <property type="evidence" value="ECO:0007669"/>
    <property type="project" value="UniProtKB-UniRule"/>
</dbReference>
<feature type="signal peptide" evidence="5">
    <location>
        <begin position="1"/>
        <end position="20"/>
    </location>
</feature>
<feature type="disulfide bond" evidence="3">
    <location>
        <begin position="138"/>
        <end position="152"/>
    </location>
</feature>
<keyword evidence="3" id="KW-1015">Disulfide bond</keyword>
<dbReference type="AlphaFoldDB" id="A0A9N9G3C3"/>
<comment type="caution">
    <text evidence="3">Lacks conserved residue(s) required for the propagation of feature annotation.</text>
</comment>
<dbReference type="Gene3D" id="3.30.60.10">
    <property type="entry name" value="Endochitinase-like"/>
    <property type="match status" value="2"/>
</dbReference>
<dbReference type="InterPro" id="IPR018466">
    <property type="entry name" value="Kre9/Knh1-like_N"/>
</dbReference>
<keyword evidence="2 5" id="KW-0732">Signal</keyword>
<accession>A0A9N9G3C3</accession>
<feature type="compositionally biased region" description="Basic and acidic residues" evidence="4">
    <location>
        <begin position="175"/>
        <end position="185"/>
    </location>
</feature>